<organism evidence="1 2">
    <name type="scientific">Meloidogyne enterolobii</name>
    <name type="common">Root-knot nematode worm</name>
    <name type="synonym">Meloidogyne mayaguensis</name>
    <dbReference type="NCBI Taxonomy" id="390850"/>
    <lineage>
        <taxon>Eukaryota</taxon>
        <taxon>Metazoa</taxon>
        <taxon>Ecdysozoa</taxon>
        <taxon>Nematoda</taxon>
        <taxon>Chromadorea</taxon>
        <taxon>Rhabditida</taxon>
        <taxon>Tylenchina</taxon>
        <taxon>Tylenchomorpha</taxon>
        <taxon>Tylenchoidea</taxon>
        <taxon>Meloidogynidae</taxon>
        <taxon>Meloidogyninae</taxon>
        <taxon>Meloidogyne</taxon>
    </lineage>
</organism>
<keyword evidence="2" id="KW-1185">Reference proteome</keyword>
<reference evidence="1" key="1">
    <citation type="submission" date="2023-11" db="EMBL/GenBank/DDBJ databases">
        <authorList>
            <person name="Poullet M."/>
        </authorList>
    </citation>
    <scope>NUCLEOTIDE SEQUENCE</scope>
    <source>
        <strain evidence="1">E1834</strain>
    </source>
</reference>
<gene>
    <name evidence="1" type="ORF">MENTE1834_LOCUS34920</name>
</gene>
<dbReference type="EMBL" id="CAVMJV010000064">
    <property type="protein sequence ID" value="CAK5087358.1"/>
    <property type="molecule type" value="Genomic_DNA"/>
</dbReference>
<evidence type="ECO:0000313" key="1">
    <source>
        <dbReference type="EMBL" id="CAK5087358.1"/>
    </source>
</evidence>
<dbReference type="Proteomes" id="UP001497535">
    <property type="component" value="Unassembled WGS sequence"/>
</dbReference>
<name>A0ACB1A867_MELEN</name>
<proteinExistence type="predicted"/>
<protein>
    <submittedName>
        <fullName evidence="1">Uncharacterized protein</fullName>
    </submittedName>
</protein>
<accession>A0ACB1A867</accession>
<evidence type="ECO:0000313" key="2">
    <source>
        <dbReference type="Proteomes" id="UP001497535"/>
    </source>
</evidence>
<sequence length="74" mass="8719">MFKKVKKYFLQFFFISKLPKGFLENISKSNTKLIVACSSIRAQMCVRLTFFSTTYSSTSTKIIFSFLHFPHFLF</sequence>
<comment type="caution">
    <text evidence="1">The sequence shown here is derived from an EMBL/GenBank/DDBJ whole genome shotgun (WGS) entry which is preliminary data.</text>
</comment>